<keyword evidence="4" id="KW-1185">Reference proteome</keyword>
<evidence type="ECO:0000313" key="4">
    <source>
        <dbReference type="Proteomes" id="UP000316030"/>
    </source>
</evidence>
<keyword evidence="2" id="KW-0472">Membrane</keyword>
<gene>
    <name evidence="3" type="ORF">SAMN06265173_11320</name>
</gene>
<dbReference type="EMBL" id="FXTO01000013">
    <property type="protein sequence ID" value="SMO76496.1"/>
    <property type="molecule type" value="Genomic_DNA"/>
</dbReference>
<evidence type="ECO:0000256" key="1">
    <source>
        <dbReference type="SAM" id="MobiDB-lite"/>
    </source>
</evidence>
<evidence type="ECO:0000256" key="2">
    <source>
        <dbReference type="SAM" id="Phobius"/>
    </source>
</evidence>
<keyword evidence="2" id="KW-0812">Transmembrane</keyword>
<keyword evidence="2" id="KW-1133">Transmembrane helix</keyword>
<name>A0A521DXT9_9RHOB</name>
<protein>
    <submittedName>
        <fullName evidence="3">Uncharacterized protein</fullName>
    </submittedName>
</protein>
<dbReference type="RefSeq" id="WP_142493547.1">
    <property type="nucleotide sequence ID" value="NZ_FXTO01000013.1"/>
</dbReference>
<dbReference type="Proteomes" id="UP000316030">
    <property type="component" value="Unassembled WGS sequence"/>
</dbReference>
<organism evidence="3 4">
    <name type="scientific">Thalassovita litoralis</name>
    <dbReference type="NCBI Taxonomy" id="1010611"/>
    <lineage>
        <taxon>Bacteria</taxon>
        <taxon>Pseudomonadati</taxon>
        <taxon>Pseudomonadota</taxon>
        <taxon>Alphaproteobacteria</taxon>
        <taxon>Rhodobacterales</taxon>
        <taxon>Roseobacteraceae</taxon>
        <taxon>Thalassovita</taxon>
    </lineage>
</organism>
<feature type="transmembrane region" description="Helical" evidence="2">
    <location>
        <begin position="285"/>
        <end position="308"/>
    </location>
</feature>
<evidence type="ECO:0000313" key="3">
    <source>
        <dbReference type="EMBL" id="SMO76496.1"/>
    </source>
</evidence>
<proteinExistence type="predicted"/>
<reference evidence="3 4" key="1">
    <citation type="submission" date="2017-05" db="EMBL/GenBank/DDBJ databases">
        <authorList>
            <person name="Varghese N."/>
            <person name="Submissions S."/>
        </authorList>
    </citation>
    <scope>NUCLEOTIDE SEQUENCE [LARGE SCALE GENOMIC DNA]</scope>
    <source>
        <strain evidence="3 4">DSM 29506</strain>
    </source>
</reference>
<dbReference type="OrthoDB" id="7829286at2"/>
<feature type="region of interest" description="Disordered" evidence="1">
    <location>
        <begin position="197"/>
        <end position="224"/>
    </location>
</feature>
<accession>A0A521DXT9</accession>
<sequence length="347" mass="37988">MKTDENRYTSGLVFLASRNCDTLELSVSLQRVLEANGHRISGVQVQSENHVQVISDLLTLELSVPDHPGPATPEPLDHETASARAILDHAGLIIEVSLTQPLDSETTPAKRATQATLASLTCQMAVWLEPDYIQWLDEETLLETQDFVKAVARVMPRRVKRKEQTTQQRPVRAVPGPILAQPQMAMAMASVSPAPSPAAVVRPNHPALAPDRPQTPRAPGRFPDVDITSRLLEREYDRRSQQAMSQTEIHELSELRSSFQDVDDSALEESGIAAPRNSVARMATWFVSITVGVFSLPLAAFLMVYNLFRGEDFRLSAHTLSLTGLFAALNANGATADVIGIVTKIVS</sequence>
<dbReference type="AlphaFoldDB" id="A0A521DXT9"/>